<dbReference type="OrthoDB" id="597977at2"/>
<dbReference type="EMBL" id="CP025096">
    <property type="protein sequence ID" value="AUD03268.1"/>
    <property type="molecule type" value="Genomic_DNA"/>
</dbReference>
<name>A0A2K8Z0D3_9BACT</name>
<dbReference type="KEGG" id="spir:CWM47_16360"/>
<proteinExistence type="predicted"/>
<gene>
    <name evidence="2" type="ORF">CWM47_16360</name>
</gene>
<dbReference type="InterPro" id="IPR041657">
    <property type="entry name" value="HTH_17"/>
</dbReference>
<keyword evidence="2" id="KW-0238">DNA-binding</keyword>
<keyword evidence="3" id="KW-1185">Reference proteome</keyword>
<protein>
    <submittedName>
        <fullName evidence="2">DNA-binding protein</fullName>
    </submittedName>
</protein>
<evidence type="ECO:0000313" key="3">
    <source>
        <dbReference type="Proteomes" id="UP000232883"/>
    </source>
</evidence>
<dbReference type="Pfam" id="PF12728">
    <property type="entry name" value="HTH_17"/>
    <property type="match status" value="1"/>
</dbReference>
<reference evidence="2 3" key="1">
    <citation type="submission" date="2017-11" db="EMBL/GenBank/DDBJ databases">
        <title>Taxonomic description and genome sequences of Spirosoma HA7 sp. nov., isolated from pollen microhabitat of Corylus avellana.</title>
        <authorList>
            <person name="Ambika Manirajan B."/>
            <person name="Suarez C."/>
            <person name="Ratering S."/>
            <person name="Geissler-Plaum R."/>
            <person name="Cardinale M."/>
            <person name="Sylvia S."/>
        </authorList>
    </citation>
    <scope>NUCLEOTIDE SEQUENCE [LARGE SCALE GENOMIC DNA]</scope>
    <source>
        <strain evidence="2 3">HA7</strain>
    </source>
</reference>
<evidence type="ECO:0000259" key="1">
    <source>
        <dbReference type="Pfam" id="PF12728"/>
    </source>
</evidence>
<dbReference type="InterPro" id="IPR010093">
    <property type="entry name" value="SinI_DNA-bd"/>
</dbReference>
<dbReference type="NCBIfam" id="TIGR01764">
    <property type="entry name" value="excise"/>
    <property type="match status" value="1"/>
</dbReference>
<dbReference type="AlphaFoldDB" id="A0A2K8Z0D3"/>
<organism evidence="2 3">
    <name type="scientific">Spirosoma pollinicola</name>
    <dbReference type="NCBI Taxonomy" id="2057025"/>
    <lineage>
        <taxon>Bacteria</taxon>
        <taxon>Pseudomonadati</taxon>
        <taxon>Bacteroidota</taxon>
        <taxon>Cytophagia</taxon>
        <taxon>Cytophagales</taxon>
        <taxon>Cytophagaceae</taxon>
        <taxon>Spirosoma</taxon>
    </lineage>
</organism>
<accession>A0A2K8Z0D3</accession>
<dbReference type="RefSeq" id="WP_100989316.1">
    <property type="nucleotide sequence ID" value="NZ_CP025096.1"/>
</dbReference>
<dbReference type="Proteomes" id="UP000232883">
    <property type="component" value="Chromosome"/>
</dbReference>
<feature type="domain" description="Helix-turn-helix" evidence="1">
    <location>
        <begin position="26"/>
        <end position="76"/>
    </location>
</feature>
<dbReference type="GO" id="GO:0003677">
    <property type="term" value="F:DNA binding"/>
    <property type="evidence" value="ECO:0007669"/>
    <property type="project" value="UniProtKB-KW"/>
</dbReference>
<sequence length="105" mass="12182">MSTLIDSGLKEQLDRIETSILSKKDVLTFVEFCNYVGIGESYGYRLTSQKQVPHYNPRGKQLYFNRAEIDEWLMQNPVKTATQIAEEVKQYDQHRQKGKTSHGRA</sequence>
<evidence type="ECO:0000313" key="2">
    <source>
        <dbReference type="EMBL" id="AUD03268.1"/>
    </source>
</evidence>